<evidence type="ECO:0000313" key="3">
    <source>
        <dbReference type="Proteomes" id="UP000189464"/>
    </source>
</evidence>
<dbReference type="Proteomes" id="UP000189464">
    <property type="component" value="Chromosome"/>
</dbReference>
<name>A0A1S6IV90_9FIRM</name>
<dbReference type="STRING" id="1833852.B0537_06135"/>
<sequence length="252" mass="29828">MVIFLYDGSFEGLLTAIYEAYYRQPRPEQIMTQREYQPDLFSQPIIIESDPEKAGKVYRAIEQKISREALEHIYYVFLSELPGAGTLIFHYLQLGWRLGGDINGHLAVEPVRQVLKISQRVGLERHRMLGLLRFQKINGQGEGALYYAAFEPDYNILELIAPHFSRRLADQNWIIHDVKRKLAAFYNQKEWVIGELPAVGQLNWAENEAFYQELWQRYFERIAVEGRTNRKLQRQYMPVRYWRHLIEKPGKH</sequence>
<dbReference type="OrthoDB" id="5290748at2"/>
<dbReference type="EMBL" id="CP019698">
    <property type="protein sequence ID" value="AQS58698.1"/>
    <property type="molecule type" value="Genomic_DNA"/>
</dbReference>
<keyword evidence="3" id="KW-1185">Reference proteome</keyword>
<dbReference type="InterPro" id="IPR023875">
    <property type="entry name" value="DNA_repair_put"/>
</dbReference>
<dbReference type="InterPro" id="IPR025404">
    <property type="entry name" value="DUF4130"/>
</dbReference>
<dbReference type="KEGG" id="dfg:B0537_06135"/>
<accession>A0A1S6IV90</accession>
<feature type="domain" description="DUF4130" evidence="1">
    <location>
        <begin position="84"/>
        <end position="247"/>
    </location>
</feature>
<proteinExistence type="predicted"/>
<dbReference type="NCBIfam" id="TIGR03915">
    <property type="entry name" value="SAM_7_link_chp"/>
    <property type="match status" value="1"/>
</dbReference>
<reference evidence="2 3" key="1">
    <citation type="journal article" date="2016" name="Int. J. Syst. Evol. Microbiol.">
        <title>Desulfotomaculum ferrireducens sp. nov., a moderately thermophilic sulfate-reducing and dissimilatory Fe(III)-reducing bacterium isolated from compost.</title>
        <authorList>
            <person name="Yang G."/>
            <person name="Guo J."/>
            <person name="Zhuang L."/>
            <person name="Yuan Y."/>
            <person name="Zhou S."/>
        </authorList>
    </citation>
    <scope>NUCLEOTIDE SEQUENCE [LARGE SCALE GENOMIC DNA]</scope>
    <source>
        <strain evidence="2 3">GSS09</strain>
    </source>
</reference>
<evidence type="ECO:0000313" key="2">
    <source>
        <dbReference type="EMBL" id="AQS58698.1"/>
    </source>
</evidence>
<dbReference type="AlphaFoldDB" id="A0A1S6IV90"/>
<gene>
    <name evidence="2" type="ORF">B0537_06135</name>
</gene>
<evidence type="ECO:0000259" key="1">
    <source>
        <dbReference type="Pfam" id="PF13566"/>
    </source>
</evidence>
<organism evidence="2 3">
    <name type="scientific">Desulforamulus ferrireducens</name>
    <dbReference type="NCBI Taxonomy" id="1833852"/>
    <lineage>
        <taxon>Bacteria</taxon>
        <taxon>Bacillati</taxon>
        <taxon>Bacillota</taxon>
        <taxon>Clostridia</taxon>
        <taxon>Eubacteriales</taxon>
        <taxon>Peptococcaceae</taxon>
        <taxon>Desulforamulus</taxon>
    </lineage>
</organism>
<protein>
    <recommendedName>
        <fullName evidence="1">DUF4130 domain-containing protein</fullName>
    </recommendedName>
</protein>
<dbReference type="RefSeq" id="WP_077713675.1">
    <property type="nucleotide sequence ID" value="NZ_CP019698.1"/>
</dbReference>
<dbReference type="Pfam" id="PF13566">
    <property type="entry name" value="DUF4130"/>
    <property type="match status" value="1"/>
</dbReference>